<sequence length="1367" mass="153609">MVKEQFQETDIAKKISHVTFGFMSSEDMQQASHLHVVSKNLYSQDGSRKPVPFGVLDHKMGTSEKGNNCETCGNELVDCIGHFGYIDLELPVFHIGFFRATITVLQMICKTCSTILLEDDVKASFLESLKRPNLGYLQLKGLRKKIYDKCRKLSVCPKCGEYNGMVKKCGMLKIVHDKYKPRRGADCVLKEFVETFENAKRNNKELEALIPKTQEVLNPVIVQKLFQQIAEADIPLLLMNSSMSRPEDLILTRIFVPPICIRPSVVSDLKSGTNEDDVTMKLTEIIFLNDVIQKHRASGAKMQMIMEDWDFLQLQVALLYNSETSGIPLHMQPKKPMRGFVQRLKGKQGRFRGNLSGKRVDYSARSVISPDPNMRIDEVAVPEHVAKILTYRERVTKANLQMMKQLVVNGSVHPGAIVVEHPEMKDGQVTYHKRNLYFINRQNVANSLKIGDIVERHLLDGDVVLFNRQPSLHKLSIQAFYARVMPNRTFRFNECCCTPFNADFDGDEMNLHLPQTEEAKAEALILMGSKSNMITPRNGEPLIAAIQDFLTGAYLITQKDVFFERARACQIASSILAGKDTKLKIELPPPAIWKPCKLWTGKQLFSLILRPNKQSPVKVNLRTKGKRYTRNEDLCSNDSFVAIRNSELLCGTMDKATLGSGSKENIFYIILRDFGREHAADALSRLARICPAYLSNRGFSIGIGDVTPGEGLIKAKNKLLANGYAKCDEYIRNMEEGKLQTQAGSTEEETLEAVILKELSVIREHAGKSCLQELHKTNSPLIMAVCGSKGSFINISQMIACVGQQAISGKRVPNGFEDRALPHFERFAKHPAARGFVENSFYSGLTPTEFFFHTMAGREGLVDTAVKTAETGYMQRRLVKSLEDLCVQYDMTVRSSTGEVVQFRYGGDSLDPAAMEGNDKPLDFQHQLLHILAVTNSEVRNEDSLSDTQLSALVEDVLMKEEWTRAEESFDDFKKEVKSFMDTLAQRITTSRTKFLKHGEVQNMRALNQLERITNTQVLRFMEVCLHKYLKANIEPGKSLFISLSENFVGAITAQSIGEPGTQMTLKTFHFAGVAAMNITLGVPRIKEIINASKNISTPIITAPLLIDNDPDEARMVKGRIEKTTLGEVTEYFEEVYLPDNCFILVKLNLDRIRLLRLEVNVDTITTSIVASKLGVKLSDISIAGPDILTVSGTETSKSSMYYVLQHLKKNLANVVIKVTAFFSTWYSFVTRALISMDEEKKNTYKLFVEGDNLLGVMSTRGVDGTKATSNNTYDVFRTLGIEAARATIMKEINYTMTSHGMSIDIRHTMLLADLMTFKFEKTADHLFEAAYYGQRDAINGVSECIIMGIPMNLGTGIFKLLYKYPF</sequence>
<dbReference type="InterPro" id="IPR035698">
    <property type="entry name" value="RNAP_III_Rpc1_C"/>
</dbReference>
<gene>
    <name evidence="17" type="ORF">C0Q70_01443</name>
</gene>
<dbReference type="Pfam" id="PF00623">
    <property type="entry name" value="RNA_pol_Rpb1_2"/>
    <property type="match status" value="1"/>
</dbReference>
<evidence type="ECO:0000256" key="6">
    <source>
        <dbReference type="ARBA" id="ARBA00022695"/>
    </source>
</evidence>
<dbReference type="Gene3D" id="1.10.132.30">
    <property type="match status" value="1"/>
</dbReference>
<dbReference type="FunFam" id="4.10.860.120:FF:000004">
    <property type="entry name" value="DNA-directed RNA polymerase subunit"/>
    <property type="match status" value="1"/>
</dbReference>
<dbReference type="FunFam" id="1.10.274.100:FF:000003">
    <property type="entry name" value="DNA-directed RNA polymerase subunit"/>
    <property type="match status" value="1"/>
</dbReference>
<dbReference type="GO" id="GO:0005654">
    <property type="term" value="C:nucleoplasm"/>
    <property type="evidence" value="ECO:0007669"/>
    <property type="project" value="UniProtKB-ARBA"/>
</dbReference>
<dbReference type="SUPFAM" id="SSF64484">
    <property type="entry name" value="beta and beta-prime subunits of DNA dependent RNA-polymerase"/>
    <property type="match status" value="1"/>
</dbReference>
<keyword evidence="8" id="KW-0862">Zinc</keyword>
<evidence type="ECO:0000313" key="17">
    <source>
        <dbReference type="EMBL" id="PVD38820.1"/>
    </source>
</evidence>
<dbReference type="InterPro" id="IPR035697">
    <property type="entry name" value="RNAP_III_RPC1_N"/>
</dbReference>
<dbReference type="GO" id="GO:0003899">
    <property type="term" value="F:DNA-directed RNA polymerase activity"/>
    <property type="evidence" value="ECO:0007669"/>
    <property type="project" value="UniProtKB-EC"/>
</dbReference>
<proteinExistence type="inferred from homology"/>
<evidence type="ECO:0000256" key="9">
    <source>
        <dbReference type="ARBA" id="ARBA00022842"/>
    </source>
</evidence>
<evidence type="ECO:0000256" key="5">
    <source>
        <dbReference type="ARBA" id="ARBA00022679"/>
    </source>
</evidence>
<dbReference type="SMART" id="SM00663">
    <property type="entry name" value="RPOLA_N"/>
    <property type="match status" value="1"/>
</dbReference>
<dbReference type="CDD" id="cd02736">
    <property type="entry name" value="RNAP_III_Rpc1_C"/>
    <property type="match status" value="1"/>
</dbReference>
<evidence type="ECO:0000256" key="8">
    <source>
        <dbReference type="ARBA" id="ARBA00022833"/>
    </source>
</evidence>
<dbReference type="Pfam" id="PF04998">
    <property type="entry name" value="RNA_pol_Rpb1_5"/>
    <property type="match status" value="1"/>
</dbReference>
<evidence type="ECO:0000259" key="16">
    <source>
        <dbReference type="SMART" id="SM00663"/>
    </source>
</evidence>
<evidence type="ECO:0000313" key="18">
    <source>
        <dbReference type="Proteomes" id="UP000245119"/>
    </source>
</evidence>
<dbReference type="Pfam" id="PF04997">
    <property type="entry name" value="RNA_pol_Rpb1_1"/>
    <property type="match status" value="1"/>
</dbReference>
<dbReference type="Gene3D" id="1.10.274.100">
    <property type="entry name" value="RNA polymerase Rpb1, domain 3"/>
    <property type="match status" value="1"/>
</dbReference>
<dbReference type="InterPro" id="IPR007080">
    <property type="entry name" value="RNA_pol_Rpb1_1"/>
</dbReference>
<keyword evidence="7" id="KW-0479">Metal-binding</keyword>
<comment type="similarity">
    <text evidence="2 14">Belongs to the RNA polymerase beta' chain family.</text>
</comment>
<dbReference type="Pfam" id="PF04983">
    <property type="entry name" value="RNA_pol_Rpb1_3"/>
    <property type="match status" value="1"/>
</dbReference>
<feature type="coiled-coil region" evidence="15">
    <location>
        <begin position="189"/>
        <end position="216"/>
    </location>
</feature>
<dbReference type="Gene3D" id="2.40.40.20">
    <property type="match status" value="1"/>
</dbReference>
<evidence type="ECO:0000256" key="14">
    <source>
        <dbReference type="RuleBase" id="RU004279"/>
    </source>
</evidence>
<dbReference type="Gene3D" id="1.10.150.390">
    <property type="match status" value="1"/>
</dbReference>
<dbReference type="Gene3D" id="6.10.250.2940">
    <property type="match status" value="1"/>
</dbReference>
<evidence type="ECO:0000256" key="12">
    <source>
        <dbReference type="ARBA" id="ARBA00048552"/>
    </source>
</evidence>
<comment type="subunit">
    <text evidence="3">Component of the RNA polymerase III (Pol III) complex consisting of 17 subunits.</text>
</comment>
<dbReference type="InterPro" id="IPR015700">
    <property type="entry name" value="RPC1"/>
</dbReference>
<dbReference type="GO" id="GO:0006351">
    <property type="term" value="P:DNA-templated transcription"/>
    <property type="evidence" value="ECO:0007669"/>
    <property type="project" value="InterPro"/>
</dbReference>
<dbReference type="GO" id="GO:0046872">
    <property type="term" value="F:metal ion binding"/>
    <property type="evidence" value="ECO:0007669"/>
    <property type="project" value="UniProtKB-KW"/>
</dbReference>
<dbReference type="Gene3D" id="4.10.860.120">
    <property type="entry name" value="RNA polymerase II, clamp domain"/>
    <property type="match status" value="1"/>
</dbReference>
<dbReference type="GO" id="GO:0000428">
    <property type="term" value="C:DNA-directed RNA polymerase complex"/>
    <property type="evidence" value="ECO:0007669"/>
    <property type="project" value="UniProtKB-KW"/>
</dbReference>
<comment type="subcellular location">
    <subcellularLocation>
        <location evidence="1">Nucleus</location>
    </subcellularLocation>
</comment>
<dbReference type="InterPro" id="IPR006592">
    <property type="entry name" value="RNA_pol_N"/>
</dbReference>
<dbReference type="FunFam" id="1.10.132.30:FF:000001">
    <property type="entry name" value="DNA-directed RNA polymerase subunit"/>
    <property type="match status" value="1"/>
</dbReference>
<feature type="domain" description="RNA polymerase N-terminal" evidence="16">
    <location>
        <begin position="247"/>
        <end position="557"/>
    </location>
</feature>
<dbReference type="Gene3D" id="3.30.1490.180">
    <property type="entry name" value="RNA polymerase ii"/>
    <property type="match status" value="1"/>
</dbReference>
<comment type="function">
    <text evidence="13">DNA-dependent RNA polymerase catalyzes the transcription of DNA into RNA using the four ribonucleoside triphosphates as substrates. Largest and catalytic core component of RNA polymerase III which synthesizes small RNAs, such as 5S rRNA and tRNAs. Forms the polymerase active center together with the second largest subunit. A single-stranded DNA template strand of the promoter is positioned within the central active site cleft of Pol III. A bridging helix emanates from RPC1 and crosses the cleft near the catalytic site and is thought to promote translocation of Pol III by acting as a ratchet that moves the RNA-DNA hybrid through the active site by switching from straight to bent conformations at each step of nucleotide addition.</text>
</comment>
<keyword evidence="9" id="KW-0460">Magnesium</keyword>
<dbReference type="InterPro" id="IPR044893">
    <property type="entry name" value="RNA_pol_Rpb1_clamp_domain"/>
</dbReference>
<reference evidence="17 18" key="1">
    <citation type="submission" date="2018-04" db="EMBL/GenBank/DDBJ databases">
        <title>The genome of golden apple snail Pomacea canaliculata provides insight into stress tolerance and invasive adaptation.</title>
        <authorList>
            <person name="Liu C."/>
            <person name="Liu B."/>
            <person name="Ren Y."/>
            <person name="Zhang Y."/>
            <person name="Wang H."/>
            <person name="Li S."/>
            <person name="Jiang F."/>
            <person name="Yin L."/>
            <person name="Zhang G."/>
            <person name="Qian W."/>
            <person name="Fan W."/>
        </authorList>
    </citation>
    <scope>NUCLEOTIDE SEQUENCE [LARGE SCALE GENOMIC DNA]</scope>
    <source>
        <strain evidence="17">SZHN2017</strain>
        <tissue evidence="17">Muscle</tissue>
    </source>
</reference>
<dbReference type="STRING" id="400727.A0A2T7PZJ6"/>
<accession>A0A2T7PZJ6</accession>
<evidence type="ECO:0000256" key="11">
    <source>
        <dbReference type="ARBA" id="ARBA00023242"/>
    </source>
</evidence>
<dbReference type="Proteomes" id="UP000245119">
    <property type="component" value="Linkage Group LG1"/>
</dbReference>
<evidence type="ECO:0000256" key="2">
    <source>
        <dbReference type="ARBA" id="ARBA00006460"/>
    </source>
</evidence>
<dbReference type="EC" id="2.7.7.6" evidence="14"/>
<evidence type="ECO:0000256" key="3">
    <source>
        <dbReference type="ARBA" id="ARBA00011206"/>
    </source>
</evidence>
<dbReference type="CDD" id="cd02583">
    <property type="entry name" value="RNAP_III_RPC1_N"/>
    <property type="match status" value="1"/>
</dbReference>
<name>A0A2T7PZJ6_POMCA</name>
<organism evidence="17 18">
    <name type="scientific">Pomacea canaliculata</name>
    <name type="common">Golden apple snail</name>
    <dbReference type="NCBI Taxonomy" id="400727"/>
    <lineage>
        <taxon>Eukaryota</taxon>
        <taxon>Metazoa</taxon>
        <taxon>Spiralia</taxon>
        <taxon>Lophotrochozoa</taxon>
        <taxon>Mollusca</taxon>
        <taxon>Gastropoda</taxon>
        <taxon>Caenogastropoda</taxon>
        <taxon>Architaenioglossa</taxon>
        <taxon>Ampullarioidea</taxon>
        <taxon>Ampullariidae</taxon>
        <taxon>Pomacea</taxon>
    </lineage>
</organism>
<dbReference type="PANTHER" id="PTHR48446">
    <property type="entry name" value="DNA-DIRECTED RNA POLYMERASE SUBUNIT BETA' N-TERMINAL SECTION"/>
    <property type="match status" value="1"/>
</dbReference>
<keyword evidence="11" id="KW-0539">Nucleus</keyword>
<evidence type="ECO:0000256" key="4">
    <source>
        <dbReference type="ARBA" id="ARBA00022478"/>
    </source>
</evidence>
<protein>
    <recommendedName>
        <fullName evidence="14">DNA-directed RNA polymerase subunit</fullName>
        <ecNumber evidence="14">2.7.7.6</ecNumber>
    </recommendedName>
</protein>
<comment type="catalytic activity">
    <reaction evidence="12 14">
        <text>RNA(n) + a ribonucleoside 5'-triphosphate = RNA(n+1) + diphosphate</text>
        <dbReference type="Rhea" id="RHEA:21248"/>
        <dbReference type="Rhea" id="RHEA-COMP:14527"/>
        <dbReference type="Rhea" id="RHEA-COMP:17342"/>
        <dbReference type="ChEBI" id="CHEBI:33019"/>
        <dbReference type="ChEBI" id="CHEBI:61557"/>
        <dbReference type="ChEBI" id="CHEBI:140395"/>
        <dbReference type="EC" id="2.7.7.6"/>
    </reaction>
</comment>
<dbReference type="FunFam" id="2.40.40.20:FF:000019">
    <property type="entry name" value="DNA-directed RNA polymerase II subunit RPB1"/>
    <property type="match status" value="1"/>
</dbReference>
<evidence type="ECO:0000256" key="10">
    <source>
        <dbReference type="ARBA" id="ARBA00023163"/>
    </source>
</evidence>
<dbReference type="Pfam" id="PF05000">
    <property type="entry name" value="RNA_pol_Rpb1_4"/>
    <property type="match status" value="1"/>
</dbReference>
<dbReference type="PANTHER" id="PTHR48446:SF1">
    <property type="entry name" value="DNA-DIRECTED RNA POLYMERASE SUBUNIT BETA' N-TERMINAL SECTION"/>
    <property type="match status" value="1"/>
</dbReference>
<dbReference type="OrthoDB" id="270392at2759"/>
<dbReference type="EMBL" id="PZQS01000001">
    <property type="protein sequence ID" value="PVD38820.1"/>
    <property type="molecule type" value="Genomic_DNA"/>
</dbReference>
<dbReference type="NCBIfam" id="NF006336">
    <property type="entry name" value="PRK08566.1"/>
    <property type="match status" value="1"/>
</dbReference>
<dbReference type="InterPro" id="IPR038120">
    <property type="entry name" value="Rpb1_funnel_sf"/>
</dbReference>
<keyword evidence="15" id="KW-0175">Coiled coil</keyword>
<dbReference type="InterPro" id="IPR042102">
    <property type="entry name" value="RNA_pol_Rpb1_3_sf"/>
</dbReference>
<keyword evidence="5 14" id="KW-0808">Transferase</keyword>
<keyword evidence="6 14" id="KW-0548">Nucleotidyltransferase</keyword>
<dbReference type="Gene3D" id="6.20.50.80">
    <property type="match status" value="1"/>
</dbReference>
<dbReference type="FunFam" id="1.10.150.390:FF:000004">
    <property type="entry name" value="DNA-directed RNA polymerase subunit"/>
    <property type="match status" value="1"/>
</dbReference>
<dbReference type="GO" id="GO:0003677">
    <property type="term" value="F:DNA binding"/>
    <property type="evidence" value="ECO:0007669"/>
    <property type="project" value="InterPro"/>
</dbReference>
<dbReference type="InterPro" id="IPR007066">
    <property type="entry name" value="RNA_pol_Rpb1_3"/>
</dbReference>
<evidence type="ECO:0000256" key="15">
    <source>
        <dbReference type="SAM" id="Coils"/>
    </source>
</evidence>
<keyword evidence="4 14" id="KW-0240">DNA-directed RNA polymerase</keyword>
<dbReference type="InterPro" id="IPR007081">
    <property type="entry name" value="RNA_pol_Rpb1_5"/>
</dbReference>
<evidence type="ECO:0000256" key="13">
    <source>
        <dbReference type="ARBA" id="ARBA00058108"/>
    </source>
</evidence>
<dbReference type="InterPro" id="IPR007083">
    <property type="entry name" value="RNA_pol_Rpb1_4"/>
</dbReference>
<comment type="caution">
    <text evidence="17">The sequence shown here is derived from an EMBL/GenBank/DDBJ whole genome shotgun (WGS) entry which is preliminary data.</text>
</comment>
<evidence type="ECO:0000256" key="7">
    <source>
        <dbReference type="ARBA" id="ARBA00022723"/>
    </source>
</evidence>
<keyword evidence="10 14" id="KW-0804">Transcription</keyword>
<dbReference type="InterPro" id="IPR000722">
    <property type="entry name" value="RNA_pol_asu"/>
</dbReference>
<keyword evidence="18" id="KW-1185">Reference proteome</keyword>
<evidence type="ECO:0000256" key="1">
    <source>
        <dbReference type="ARBA" id="ARBA00004123"/>
    </source>
</evidence>